<feature type="compositionally biased region" description="Basic and acidic residues" evidence="1">
    <location>
        <begin position="522"/>
        <end position="540"/>
    </location>
</feature>
<organism evidence="2 3">
    <name type="scientific">Friedmanniomyces simplex</name>
    <dbReference type="NCBI Taxonomy" id="329884"/>
    <lineage>
        <taxon>Eukaryota</taxon>
        <taxon>Fungi</taxon>
        <taxon>Dikarya</taxon>
        <taxon>Ascomycota</taxon>
        <taxon>Pezizomycotina</taxon>
        <taxon>Dothideomycetes</taxon>
        <taxon>Dothideomycetidae</taxon>
        <taxon>Mycosphaerellales</taxon>
        <taxon>Teratosphaeriaceae</taxon>
        <taxon>Friedmanniomyces</taxon>
    </lineage>
</organism>
<reference evidence="2 3" key="1">
    <citation type="submission" date="2017-03" db="EMBL/GenBank/DDBJ databases">
        <title>Genomes of endolithic fungi from Antarctica.</title>
        <authorList>
            <person name="Coleine C."/>
            <person name="Masonjones S."/>
            <person name="Stajich J.E."/>
        </authorList>
    </citation>
    <scope>NUCLEOTIDE SEQUENCE [LARGE SCALE GENOMIC DNA]</scope>
    <source>
        <strain evidence="2 3">CCFEE 5184</strain>
    </source>
</reference>
<feature type="compositionally biased region" description="Polar residues" evidence="1">
    <location>
        <begin position="872"/>
        <end position="882"/>
    </location>
</feature>
<feature type="region of interest" description="Disordered" evidence="1">
    <location>
        <begin position="333"/>
        <end position="635"/>
    </location>
</feature>
<gene>
    <name evidence="2" type="ORF">B0A55_02639</name>
</gene>
<evidence type="ECO:0000313" key="3">
    <source>
        <dbReference type="Proteomes" id="UP000309340"/>
    </source>
</evidence>
<dbReference type="STRING" id="329884.A0A4U0XHY1"/>
<feature type="region of interest" description="Disordered" evidence="1">
    <location>
        <begin position="674"/>
        <end position="693"/>
    </location>
</feature>
<feature type="region of interest" description="Disordered" evidence="1">
    <location>
        <begin position="791"/>
        <end position="815"/>
    </location>
</feature>
<dbReference type="EMBL" id="NAJQ01000207">
    <property type="protein sequence ID" value="TKA74993.1"/>
    <property type="molecule type" value="Genomic_DNA"/>
</dbReference>
<feature type="compositionally biased region" description="Acidic residues" evidence="1">
    <location>
        <begin position="355"/>
        <end position="370"/>
    </location>
</feature>
<sequence length="1110" mass="118836">MLPCLIIPAALASFDSPAVIITVPIALSVLVGYGGWKGVRLIKRKRATGHWRHRPPLSPELQPGSDGSGEPPTLPIVHARPKGAAAAAASEGTAHWPPPQSEHDGHLSRSGGPSGGEVTGTEVDRARSFGLETAGLRETFDYTELTPALLGAVDEHLKHFEDSLSTVSGSEQEEAVTGREEQAPQLPPDEDDRASLQALQRRHTRASSVPSKTLKSALATSPPHSPPAAGNGSGGKKKKARFQDDPSGSDLSLRRTSTAPAEYGATASIPQWSGDTTAYFRGREERAGSEAERWEEGVDRDDDPPVSLVVEVQVEIDVDDRTSVDDDLGNGLLLAEAEDAEAETKGDGEGAGYDDTPEDPEGGYDADVEEAEARTIAAAGDDGGDADESGTDQAETRAQGAAVDDDRSMVEGELCVCEPDVEASSLATEDDEAGQTAGDDEDAGAEDDTVDAEEIDNASARAHHSCTDSSKCSSKDAGQDDDSAEIVRDTEDADEIDPAHHSCTDSSKCSSKDAGQDEDDTGAARDAKDVEEVDPAHHSCTDSSECSSKDASQDGDNAETSRDAETAEEVDPAHHSCTDSSEGSSKDDGQDEGPYLTPEDHTFEEIDQPVKASVHTPDDGPISMSADDQNLAEDAELNLIMPTIESSYAESPAQQEVLHRQNAPAALRRLSDSYAIARQDPSPDPVRRRASSMSDFQHLTGRLKLRPFAAKAAPADPAITASSVRVAESPRLNTVYEHPGTQYNSRPVVGKGPTKTAQTVSSGSSTYQMVWEEPPASKGSDSDTTLIEATEVPEETDGDSLAVHVDRSPSPMGKVKTKLAAWSWAREQQDDGEDSEGGSRGAIPLMCVDTDARRERSEDLPYAPPNTEKHSASSSARHSGPQTPREPEVLAEEDEVQQADDEAEVEADEEEDQPMELRFKSAFHRIRSLSMPASTDYLTLPRRMHGSKSPSSPDGIRAPSNLPRAISNLAAEEARFTSHRDSLDLNHHRIEREERMNQLLMTTRDSFVLAKTKYESKYPKAGIQYTRFGGLSPIPDASPPDAGKGMAALAKRVEGEKSAVEAGGKPDGHIHWAGQQRVEKAEKPKWYKAKYMKGEGGVLNLVLLDEEVSE</sequence>
<feature type="region of interest" description="Disordered" evidence="1">
    <location>
        <begin position="49"/>
        <end position="123"/>
    </location>
</feature>
<evidence type="ECO:0000313" key="2">
    <source>
        <dbReference type="EMBL" id="TKA74993.1"/>
    </source>
</evidence>
<accession>A0A4U0XHY1</accession>
<feature type="compositionally biased region" description="Polar residues" evidence="1">
    <location>
        <begin position="755"/>
        <end position="766"/>
    </location>
</feature>
<dbReference type="AlphaFoldDB" id="A0A4U0XHY1"/>
<evidence type="ECO:0000256" key="1">
    <source>
        <dbReference type="SAM" id="MobiDB-lite"/>
    </source>
</evidence>
<comment type="caution">
    <text evidence="2">The sequence shown here is derived from an EMBL/GenBank/DDBJ whole genome shotgun (WGS) entry which is preliminary data.</text>
</comment>
<feature type="compositionally biased region" description="Basic and acidic residues" evidence="1">
    <location>
        <begin position="281"/>
        <end position="297"/>
    </location>
</feature>
<feature type="compositionally biased region" description="Acidic residues" evidence="1">
    <location>
        <begin position="428"/>
        <end position="456"/>
    </location>
</feature>
<name>A0A4U0XHY1_9PEZI</name>
<feature type="compositionally biased region" description="Acidic residues" evidence="1">
    <location>
        <begin position="889"/>
        <end position="914"/>
    </location>
</feature>
<feature type="region of interest" description="Disordered" evidence="1">
    <location>
        <begin position="737"/>
        <end position="766"/>
    </location>
</feature>
<dbReference type="OrthoDB" id="3915580at2759"/>
<keyword evidence="3" id="KW-1185">Reference proteome</keyword>
<proteinExistence type="predicted"/>
<feature type="region of interest" description="Disordered" evidence="1">
    <location>
        <begin position="938"/>
        <end position="959"/>
    </location>
</feature>
<feature type="region of interest" description="Disordered" evidence="1">
    <location>
        <begin position="855"/>
        <end position="915"/>
    </location>
</feature>
<feature type="compositionally biased region" description="Basic and acidic residues" evidence="1">
    <location>
        <begin position="559"/>
        <end position="577"/>
    </location>
</feature>
<feature type="region of interest" description="Disordered" evidence="1">
    <location>
        <begin position="164"/>
        <end position="306"/>
    </location>
</feature>
<protein>
    <submittedName>
        <fullName evidence="2">Uncharacterized protein</fullName>
    </submittedName>
</protein>
<dbReference type="Proteomes" id="UP000309340">
    <property type="component" value="Unassembled WGS sequence"/>
</dbReference>